<dbReference type="InterPro" id="IPR052509">
    <property type="entry name" value="Metal_resp_DNA-bind_regulator"/>
</dbReference>
<keyword evidence="4" id="KW-1185">Reference proteome</keyword>
<sequence>MTQTAFFVLVALTDEPRHGYGIVQEVDALSGGRVQLRIGTLYGVLDRLAADELIELDREEAHQGRLRRYYRLTDAGEAALSEEAERMAEGARTAARRVEGRRGGATGKQPPAASPPHGHVRPGLAGGGA</sequence>
<dbReference type="InterPro" id="IPR005149">
    <property type="entry name" value="Tscrpt_reg_PadR_N"/>
</dbReference>
<dbReference type="EMBL" id="JAKWJU010000002">
    <property type="protein sequence ID" value="MCH6163000.1"/>
    <property type="molecule type" value="Genomic_DNA"/>
</dbReference>
<accession>A0ABS9T3A6</accession>
<proteinExistence type="predicted"/>
<organism evidence="3 4">
    <name type="scientific">Streptomyces marispadix</name>
    <dbReference type="NCBI Taxonomy" id="2922868"/>
    <lineage>
        <taxon>Bacteria</taxon>
        <taxon>Bacillati</taxon>
        <taxon>Actinomycetota</taxon>
        <taxon>Actinomycetes</taxon>
        <taxon>Kitasatosporales</taxon>
        <taxon>Streptomycetaceae</taxon>
        <taxon>Streptomyces</taxon>
    </lineage>
</organism>
<feature type="domain" description="Transcription regulator PadR N-terminal" evidence="2">
    <location>
        <begin position="8"/>
        <end position="81"/>
    </location>
</feature>
<feature type="region of interest" description="Disordered" evidence="1">
    <location>
        <begin position="81"/>
        <end position="129"/>
    </location>
</feature>
<dbReference type="Gene3D" id="1.10.10.10">
    <property type="entry name" value="Winged helix-like DNA-binding domain superfamily/Winged helix DNA-binding domain"/>
    <property type="match status" value="1"/>
</dbReference>
<dbReference type="InterPro" id="IPR036388">
    <property type="entry name" value="WH-like_DNA-bd_sf"/>
</dbReference>
<evidence type="ECO:0000313" key="3">
    <source>
        <dbReference type="EMBL" id="MCH6163000.1"/>
    </source>
</evidence>
<protein>
    <submittedName>
        <fullName evidence="3">PadR family transcriptional regulator</fullName>
    </submittedName>
</protein>
<dbReference type="PANTHER" id="PTHR33169">
    <property type="entry name" value="PADR-FAMILY TRANSCRIPTIONAL REGULATOR"/>
    <property type="match status" value="1"/>
</dbReference>
<gene>
    <name evidence="3" type="ORF">MMA15_22200</name>
</gene>
<dbReference type="InterPro" id="IPR036390">
    <property type="entry name" value="WH_DNA-bd_sf"/>
</dbReference>
<evidence type="ECO:0000256" key="1">
    <source>
        <dbReference type="SAM" id="MobiDB-lite"/>
    </source>
</evidence>
<comment type="caution">
    <text evidence="3">The sequence shown here is derived from an EMBL/GenBank/DDBJ whole genome shotgun (WGS) entry which is preliminary data.</text>
</comment>
<dbReference type="Pfam" id="PF03551">
    <property type="entry name" value="PadR"/>
    <property type="match status" value="1"/>
</dbReference>
<dbReference type="Proteomes" id="UP001166784">
    <property type="component" value="Unassembled WGS sequence"/>
</dbReference>
<evidence type="ECO:0000259" key="2">
    <source>
        <dbReference type="Pfam" id="PF03551"/>
    </source>
</evidence>
<reference evidence="3" key="1">
    <citation type="submission" date="2022-03" db="EMBL/GenBank/DDBJ databases">
        <authorList>
            <person name="Santos J.D.N."/>
            <person name="Kallscheuer N."/>
            <person name="Jogler C."/>
            <person name="Lage O.M."/>
        </authorList>
    </citation>
    <scope>NUCLEOTIDE SEQUENCE</scope>
    <source>
        <strain evidence="3">M600PL45_2</strain>
    </source>
</reference>
<evidence type="ECO:0000313" key="4">
    <source>
        <dbReference type="Proteomes" id="UP001166784"/>
    </source>
</evidence>
<reference evidence="3" key="2">
    <citation type="journal article" date="2023" name="Int. J. Syst. Evol. Microbiol.">
        <title>Streptomyces marispadix sp. nov., isolated from marine beach sediment of the Northern Coast of Portugal.</title>
        <authorList>
            <person name="dos Santos J.D.N."/>
            <person name="Vitorino I.R."/>
            <person name="Kallscheuer N."/>
            <person name="Srivastava A."/>
            <person name="Krautwurst S."/>
            <person name="Marz M."/>
            <person name="Jogler C."/>
            <person name="Lobo Da Cunha A."/>
            <person name="Catita J."/>
            <person name="Goncalves H."/>
            <person name="Gonzalez I."/>
            <person name="Reyes F."/>
            <person name="Lage O.M."/>
        </authorList>
    </citation>
    <scope>NUCLEOTIDE SEQUENCE</scope>
    <source>
        <strain evidence="3">M600PL45_2</strain>
    </source>
</reference>
<dbReference type="SUPFAM" id="SSF46785">
    <property type="entry name" value="Winged helix' DNA-binding domain"/>
    <property type="match status" value="1"/>
</dbReference>
<dbReference type="PANTHER" id="PTHR33169:SF13">
    <property type="entry name" value="PADR-FAMILY TRANSCRIPTIONAL REGULATOR"/>
    <property type="match status" value="1"/>
</dbReference>
<name>A0ABS9T3A6_9ACTN</name>